<dbReference type="AlphaFoldDB" id="A0A897NDB5"/>
<feature type="compositionally biased region" description="Polar residues" evidence="1">
    <location>
        <begin position="195"/>
        <end position="207"/>
    </location>
</feature>
<feature type="compositionally biased region" description="Polar residues" evidence="1">
    <location>
        <begin position="174"/>
        <end position="188"/>
    </location>
</feature>
<feature type="region of interest" description="Disordered" evidence="1">
    <location>
        <begin position="131"/>
        <end position="207"/>
    </location>
</feature>
<accession>A0A897NDB5</accession>
<sequence length="257" mass="27510">MKGYLSPERTDNGAVPIESRTEVYRDPARDQEVVVETKTGVAPLGIADVTVSRKKGDGPPVVFVPQPESIEVRNRGNSNGVVVRTEGDSHDIEEGFSERVRRDAVIELGYQTQLRLTVERDARIEVSGGDYVAGDKVDNSTTVNDSVVNRSDIGPGQAGEDSRGGDVTVDDSVVNRSNVGGNSQSATSGDAPETVSETDTQNSCQTHGITYTGPVCPKCEAERSADKRTRKYCLFCGESIPAKAQVCPECGEDLTDV</sequence>
<organism evidence="2 3">
    <name type="scientific">Halapricum desulfuricans</name>
    <dbReference type="NCBI Taxonomy" id="2841257"/>
    <lineage>
        <taxon>Archaea</taxon>
        <taxon>Methanobacteriati</taxon>
        <taxon>Methanobacteriota</taxon>
        <taxon>Stenosarchaea group</taxon>
        <taxon>Halobacteria</taxon>
        <taxon>Halobacteriales</taxon>
        <taxon>Haloarculaceae</taxon>
        <taxon>Halapricum</taxon>
    </lineage>
</organism>
<evidence type="ECO:0000256" key="1">
    <source>
        <dbReference type="SAM" id="MobiDB-lite"/>
    </source>
</evidence>
<feature type="compositionally biased region" description="Polar residues" evidence="1">
    <location>
        <begin position="139"/>
        <end position="149"/>
    </location>
</feature>
<proteinExistence type="predicted"/>
<evidence type="ECO:0000313" key="2">
    <source>
        <dbReference type="EMBL" id="QSG12400.1"/>
    </source>
</evidence>
<evidence type="ECO:0008006" key="4">
    <source>
        <dbReference type="Google" id="ProtNLM"/>
    </source>
</evidence>
<dbReference type="EMBL" id="CP064789">
    <property type="protein sequence ID" value="QSG12400.1"/>
    <property type="molecule type" value="Genomic_DNA"/>
</dbReference>
<gene>
    <name evidence="2" type="ORF">HSBGL_1990</name>
</gene>
<evidence type="ECO:0000313" key="3">
    <source>
        <dbReference type="Proteomes" id="UP000663305"/>
    </source>
</evidence>
<dbReference type="Proteomes" id="UP000663305">
    <property type="component" value="Chromosome"/>
</dbReference>
<name>A0A897NDB5_9EURY</name>
<reference evidence="2" key="1">
    <citation type="submission" date="2020-11" db="EMBL/GenBank/DDBJ databases">
        <title>Carbohydrate-dependent, anaerobic sulfur respiration: A novel catabolism in halophilic archaea.</title>
        <authorList>
            <person name="Sorokin D.Y."/>
            <person name="Messina E."/>
            <person name="Smedile F."/>
            <person name="La Cono V."/>
            <person name="Hallsworth J.E."/>
            <person name="Yakimov M.M."/>
        </authorList>
    </citation>
    <scope>NUCLEOTIDE SEQUENCE</scope>
    <source>
        <strain evidence="2">HSR-Bgl</strain>
    </source>
</reference>
<protein>
    <recommendedName>
        <fullName evidence="4">Zinc ribbon domain-containing protein</fullName>
    </recommendedName>
</protein>
<feature type="region of interest" description="Disordered" evidence="1">
    <location>
        <begin position="1"/>
        <end position="21"/>
    </location>
</feature>